<keyword evidence="3 6" id="KW-0378">Hydrolase</keyword>
<evidence type="ECO:0000259" key="8">
    <source>
        <dbReference type="PROSITE" id="PS51910"/>
    </source>
</evidence>
<keyword evidence="2 7" id="KW-0732">Signal</keyword>
<evidence type="ECO:0000313" key="9">
    <source>
        <dbReference type="EMBL" id="CAI9095311.1"/>
    </source>
</evidence>
<protein>
    <submittedName>
        <fullName evidence="9">OLC1v1031232C1</fullName>
    </submittedName>
</protein>
<dbReference type="PROSITE" id="PS51910">
    <property type="entry name" value="GH18_2"/>
    <property type="match status" value="1"/>
</dbReference>
<evidence type="ECO:0000256" key="3">
    <source>
        <dbReference type="ARBA" id="ARBA00022801"/>
    </source>
</evidence>
<dbReference type="FunFam" id="3.10.50.10:FF:000003">
    <property type="entry name" value="Class V chitinase CHIT5b"/>
    <property type="match status" value="1"/>
</dbReference>
<dbReference type="SUPFAM" id="SSF54556">
    <property type="entry name" value="Chitinase insertion domain"/>
    <property type="match status" value="1"/>
</dbReference>
<evidence type="ECO:0000256" key="7">
    <source>
        <dbReference type="SAM" id="SignalP"/>
    </source>
</evidence>
<keyword evidence="5 6" id="KW-0326">Glycosidase</keyword>
<accession>A0AAV1CIV3</accession>
<dbReference type="Proteomes" id="UP001161247">
    <property type="component" value="Chromosome 2"/>
</dbReference>
<organism evidence="9 10">
    <name type="scientific">Oldenlandia corymbosa var. corymbosa</name>
    <dbReference type="NCBI Taxonomy" id="529605"/>
    <lineage>
        <taxon>Eukaryota</taxon>
        <taxon>Viridiplantae</taxon>
        <taxon>Streptophyta</taxon>
        <taxon>Embryophyta</taxon>
        <taxon>Tracheophyta</taxon>
        <taxon>Spermatophyta</taxon>
        <taxon>Magnoliopsida</taxon>
        <taxon>eudicotyledons</taxon>
        <taxon>Gunneridae</taxon>
        <taxon>Pentapetalae</taxon>
        <taxon>asterids</taxon>
        <taxon>lamiids</taxon>
        <taxon>Gentianales</taxon>
        <taxon>Rubiaceae</taxon>
        <taxon>Rubioideae</taxon>
        <taxon>Spermacoceae</taxon>
        <taxon>Hedyotis-Oldenlandia complex</taxon>
        <taxon>Oldenlandia</taxon>
    </lineage>
</organism>
<dbReference type="SMART" id="SM00636">
    <property type="entry name" value="Glyco_18"/>
    <property type="match status" value="1"/>
</dbReference>
<feature type="domain" description="GH18" evidence="8">
    <location>
        <begin position="41"/>
        <end position="389"/>
    </location>
</feature>
<dbReference type="InterPro" id="IPR001579">
    <property type="entry name" value="Glyco_hydro_18_chit_AS"/>
</dbReference>
<gene>
    <name evidence="9" type="ORF">OLC1_LOCUS6316</name>
</gene>
<dbReference type="Gene3D" id="3.20.20.80">
    <property type="entry name" value="Glycosidases"/>
    <property type="match status" value="1"/>
</dbReference>
<dbReference type="PANTHER" id="PTHR11177:SF368">
    <property type="entry name" value="GH18 DOMAIN-CONTAINING PROTEIN"/>
    <property type="match status" value="1"/>
</dbReference>
<evidence type="ECO:0000256" key="1">
    <source>
        <dbReference type="ARBA" id="ARBA00008682"/>
    </source>
</evidence>
<dbReference type="GO" id="GO:0005576">
    <property type="term" value="C:extracellular region"/>
    <property type="evidence" value="ECO:0007669"/>
    <property type="project" value="TreeGrafter"/>
</dbReference>
<dbReference type="AlphaFoldDB" id="A0AAV1CIV3"/>
<dbReference type="GO" id="GO:0008061">
    <property type="term" value="F:chitin binding"/>
    <property type="evidence" value="ECO:0007669"/>
    <property type="project" value="InterPro"/>
</dbReference>
<keyword evidence="10" id="KW-1185">Reference proteome</keyword>
<dbReference type="PROSITE" id="PS01095">
    <property type="entry name" value="GH18_1"/>
    <property type="match status" value="1"/>
</dbReference>
<proteinExistence type="inferred from homology"/>
<dbReference type="InterPro" id="IPR017853">
    <property type="entry name" value="GH"/>
</dbReference>
<dbReference type="EMBL" id="OX459119">
    <property type="protein sequence ID" value="CAI9095311.1"/>
    <property type="molecule type" value="Genomic_DNA"/>
</dbReference>
<dbReference type="PANTHER" id="PTHR11177">
    <property type="entry name" value="CHITINASE"/>
    <property type="match status" value="1"/>
</dbReference>
<feature type="chain" id="PRO_5043920146" evidence="7">
    <location>
        <begin position="27"/>
        <end position="391"/>
    </location>
</feature>
<evidence type="ECO:0000256" key="5">
    <source>
        <dbReference type="ARBA" id="ARBA00023295"/>
    </source>
</evidence>
<dbReference type="InterPro" id="IPR001223">
    <property type="entry name" value="Glyco_hydro18_cat"/>
</dbReference>
<dbReference type="GO" id="GO:0006032">
    <property type="term" value="P:chitin catabolic process"/>
    <property type="evidence" value="ECO:0007669"/>
    <property type="project" value="TreeGrafter"/>
</dbReference>
<dbReference type="Gene3D" id="3.10.50.10">
    <property type="match status" value="1"/>
</dbReference>
<dbReference type="Pfam" id="PF00704">
    <property type="entry name" value="Glyco_hydro_18"/>
    <property type="match status" value="1"/>
</dbReference>
<dbReference type="SUPFAM" id="SSF51445">
    <property type="entry name" value="(Trans)glycosidases"/>
    <property type="match status" value="1"/>
</dbReference>
<dbReference type="GO" id="GO:0005975">
    <property type="term" value="P:carbohydrate metabolic process"/>
    <property type="evidence" value="ECO:0007669"/>
    <property type="project" value="InterPro"/>
</dbReference>
<evidence type="ECO:0000313" key="10">
    <source>
        <dbReference type="Proteomes" id="UP001161247"/>
    </source>
</evidence>
<keyword evidence="4" id="KW-0325">Glycoprotein</keyword>
<evidence type="ECO:0000256" key="2">
    <source>
        <dbReference type="ARBA" id="ARBA00022729"/>
    </source>
</evidence>
<name>A0AAV1CIV3_OLDCO</name>
<feature type="signal peptide" evidence="7">
    <location>
        <begin position="1"/>
        <end position="26"/>
    </location>
</feature>
<comment type="similarity">
    <text evidence="1">Belongs to the glycosyl hydrolase 18 family. Chitinase class V subfamily.</text>
</comment>
<dbReference type="CDD" id="cd02879">
    <property type="entry name" value="GH18_plant_chitinase_class_V"/>
    <property type="match status" value="1"/>
</dbReference>
<evidence type="ECO:0000256" key="6">
    <source>
        <dbReference type="RuleBase" id="RU000489"/>
    </source>
</evidence>
<dbReference type="GO" id="GO:0004568">
    <property type="term" value="F:chitinase activity"/>
    <property type="evidence" value="ECO:0007669"/>
    <property type="project" value="TreeGrafter"/>
</dbReference>
<dbReference type="InterPro" id="IPR011583">
    <property type="entry name" value="Chitinase_II/V-like_cat"/>
</dbReference>
<sequence>MANRKLFVTFLFAIFVFFGAENSVSCSSRNISVLSEQPSRGIKGAYWPSWIAEKLPPSSIPTSLFTRLYYAFVPLDSTTFQLNVTKPDDHWMTNFTATFRGKIRPDVKTFLTIGGGGASPNTFSNMVSEPGNRNAFIRSTIKVARKYGFDGLDLDWEFPMNQQDMTNLASLFREWRRALEKESQVSGKPRLLISAAVYFAAELHLAQISYSYPSGSIEEYVDSINPMCFDYHGGWNTSVTGAHALLYDKSSNVSTSYGISSWKNNGVPSKKLIMGMPMYGRTWKLKNSRNHGIGAPAKGVGPGNGGIMQYKDIVSFNKANKATVVYDSTTGSTYSYVGTNWIGYDDSRSIIQKVKFAKDQGLGGYFFWALGDDENWTLAKAAAAAWDNNSD</sequence>
<evidence type="ECO:0000256" key="4">
    <source>
        <dbReference type="ARBA" id="ARBA00023180"/>
    </source>
</evidence>
<dbReference type="InterPro" id="IPR029070">
    <property type="entry name" value="Chitinase_insertion_sf"/>
</dbReference>
<reference evidence="9" key="1">
    <citation type="submission" date="2023-03" db="EMBL/GenBank/DDBJ databases">
        <authorList>
            <person name="Julca I."/>
        </authorList>
    </citation>
    <scope>NUCLEOTIDE SEQUENCE</scope>
</reference>
<dbReference type="InterPro" id="IPR050314">
    <property type="entry name" value="Glycosyl_Hydrlase_18"/>
</dbReference>